<protein>
    <submittedName>
        <fullName evidence="2">Glycogen operon protein</fullName>
    </submittedName>
</protein>
<organism evidence="2 3">
    <name type="scientific">Paractinoplanes atraurantiacus</name>
    <dbReference type="NCBI Taxonomy" id="1036182"/>
    <lineage>
        <taxon>Bacteria</taxon>
        <taxon>Bacillati</taxon>
        <taxon>Actinomycetota</taxon>
        <taxon>Actinomycetes</taxon>
        <taxon>Micromonosporales</taxon>
        <taxon>Micromonosporaceae</taxon>
        <taxon>Paractinoplanes</taxon>
    </lineage>
</organism>
<dbReference type="PANTHER" id="PTHR43002">
    <property type="entry name" value="GLYCOGEN DEBRANCHING ENZYME"/>
    <property type="match status" value="1"/>
</dbReference>
<dbReference type="SUPFAM" id="SSF51011">
    <property type="entry name" value="Glycosyl hydrolase domain"/>
    <property type="match status" value="1"/>
</dbReference>
<sequence>MSYNEKHNDANGEGNRDGESHNRSWNCGAEGPADDAAVTTLRERQKRNFLATLLLSQGVPMVVHGDELGRTQGGNNNVYAQNNEISWIDWARARNYDVLTVFTRRLTRLRADHPLFRRRRFVTGEPAGESKPPGIAWLRCDGDPMGDPDWSAEAARTIIVFLNGEAIPESDALGDRIVDDSFPLLLNASPEDVEFTLPDAAYGQSWQTVVDTADPLLAASAGASVKAGARCR</sequence>
<dbReference type="Proteomes" id="UP000219612">
    <property type="component" value="Unassembled WGS sequence"/>
</dbReference>
<dbReference type="Gene3D" id="3.20.20.80">
    <property type="entry name" value="Glycosidases"/>
    <property type="match status" value="1"/>
</dbReference>
<gene>
    <name evidence="2" type="ORF">SAMN05421748_13543</name>
</gene>
<proteinExistence type="predicted"/>
<evidence type="ECO:0000256" key="1">
    <source>
        <dbReference type="SAM" id="MobiDB-lite"/>
    </source>
</evidence>
<dbReference type="InterPro" id="IPR013780">
    <property type="entry name" value="Glyco_hydro_b"/>
</dbReference>
<evidence type="ECO:0000313" key="3">
    <source>
        <dbReference type="Proteomes" id="UP000219612"/>
    </source>
</evidence>
<dbReference type="SUPFAM" id="SSF51445">
    <property type="entry name" value="(Trans)glycosidases"/>
    <property type="match status" value="1"/>
</dbReference>
<dbReference type="Gene3D" id="2.60.40.1180">
    <property type="entry name" value="Golgi alpha-mannosidase II"/>
    <property type="match status" value="1"/>
</dbReference>
<feature type="compositionally biased region" description="Basic and acidic residues" evidence="1">
    <location>
        <begin position="1"/>
        <end position="22"/>
    </location>
</feature>
<evidence type="ECO:0000313" key="2">
    <source>
        <dbReference type="EMBL" id="SNY69419.1"/>
    </source>
</evidence>
<keyword evidence="3" id="KW-1185">Reference proteome</keyword>
<dbReference type="AlphaFoldDB" id="A0A285K9Y3"/>
<reference evidence="2 3" key="1">
    <citation type="submission" date="2017-09" db="EMBL/GenBank/DDBJ databases">
        <authorList>
            <person name="Ehlers B."/>
            <person name="Leendertz F.H."/>
        </authorList>
    </citation>
    <scope>NUCLEOTIDE SEQUENCE [LARGE SCALE GENOMIC DNA]</scope>
    <source>
        <strain evidence="2 3">CGMCC 4.6857</strain>
    </source>
</reference>
<feature type="region of interest" description="Disordered" evidence="1">
    <location>
        <begin position="1"/>
        <end position="33"/>
    </location>
</feature>
<accession>A0A285K9Y3</accession>
<dbReference type="InterPro" id="IPR017853">
    <property type="entry name" value="GH"/>
</dbReference>
<name>A0A285K9Y3_9ACTN</name>
<dbReference type="EMBL" id="OBDY01000035">
    <property type="protein sequence ID" value="SNY69419.1"/>
    <property type="molecule type" value="Genomic_DNA"/>
</dbReference>